<evidence type="ECO:0000313" key="1">
    <source>
        <dbReference type="EMBL" id="KAJ7625616.1"/>
    </source>
</evidence>
<dbReference type="EMBL" id="JARKIF010000012">
    <property type="protein sequence ID" value="KAJ7625616.1"/>
    <property type="molecule type" value="Genomic_DNA"/>
</dbReference>
<evidence type="ECO:0000313" key="2">
    <source>
        <dbReference type="Proteomes" id="UP001221142"/>
    </source>
</evidence>
<proteinExistence type="predicted"/>
<dbReference type="Proteomes" id="UP001221142">
    <property type="component" value="Unassembled WGS sequence"/>
</dbReference>
<sequence length="450" mass="49615">MPFAATPDFVPRPIQDKAGQPSRLLSSLFSAPDPESEVELAARPWQPATRNALRALLACLALENCAQNQDKVVLVANIYFRSSLVGGVGGEEIWAASTMRAMKNLGYTVLHGSSLSEIVQMYRIFPDLVKMVIVADWDSFKCYEDEYCVQSDINPSGIPIHKIFSFYFWPFPRHPLGQRWVLAPEPFAIQPDPVAVSNNTYLGYSIEDDCALTPFIPPSSRPDPPRAWVLAKLLRYLSPAADPSWSKADFDAVSEATGITFALGAGLDNGESDPGTREELQGRLPEQSVNEIDVTRPDSRLSKAEFMGKVAQTRVLVGVGSPILSPTPYNALCLGVPFINPIDNWDPENPEDTTKWHGQQNMLSSMKPPFVYNVRKADRPALIAAIFTALSTPIDSYILPRMQMSAVESRLAEIVDTDWKAEADALRAWCDQPCGCLSPCDTRSTSESES</sequence>
<keyword evidence="2" id="KW-1185">Reference proteome</keyword>
<protein>
    <submittedName>
        <fullName evidence="1">Uncharacterized protein</fullName>
    </submittedName>
</protein>
<gene>
    <name evidence="1" type="ORF">FB45DRAFT_750755</name>
</gene>
<organism evidence="1 2">
    <name type="scientific">Roridomyces roridus</name>
    <dbReference type="NCBI Taxonomy" id="1738132"/>
    <lineage>
        <taxon>Eukaryota</taxon>
        <taxon>Fungi</taxon>
        <taxon>Dikarya</taxon>
        <taxon>Basidiomycota</taxon>
        <taxon>Agaricomycotina</taxon>
        <taxon>Agaricomycetes</taxon>
        <taxon>Agaricomycetidae</taxon>
        <taxon>Agaricales</taxon>
        <taxon>Marasmiineae</taxon>
        <taxon>Mycenaceae</taxon>
        <taxon>Roridomyces</taxon>
    </lineage>
</organism>
<reference evidence="1" key="1">
    <citation type="submission" date="2023-03" db="EMBL/GenBank/DDBJ databases">
        <title>Massive genome expansion in bonnet fungi (Mycena s.s.) driven by repeated elements and novel gene families across ecological guilds.</title>
        <authorList>
            <consortium name="Lawrence Berkeley National Laboratory"/>
            <person name="Harder C.B."/>
            <person name="Miyauchi S."/>
            <person name="Viragh M."/>
            <person name="Kuo A."/>
            <person name="Thoen E."/>
            <person name="Andreopoulos B."/>
            <person name="Lu D."/>
            <person name="Skrede I."/>
            <person name="Drula E."/>
            <person name="Henrissat B."/>
            <person name="Morin E."/>
            <person name="Kohler A."/>
            <person name="Barry K."/>
            <person name="LaButti K."/>
            <person name="Morin E."/>
            <person name="Salamov A."/>
            <person name="Lipzen A."/>
            <person name="Mereny Z."/>
            <person name="Hegedus B."/>
            <person name="Baldrian P."/>
            <person name="Stursova M."/>
            <person name="Weitz H."/>
            <person name="Taylor A."/>
            <person name="Grigoriev I.V."/>
            <person name="Nagy L.G."/>
            <person name="Martin F."/>
            <person name="Kauserud H."/>
        </authorList>
    </citation>
    <scope>NUCLEOTIDE SEQUENCE</scope>
    <source>
        <strain evidence="1">9284</strain>
    </source>
</reference>
<name>A0AAD7FI31_9AGAR</name>
<comment type="caution">
    <text evidence="1">The sequence shown here is derived from an EMBL/GenBank/DDBJ whole genome shotgun (WGS) entry which is preliminary data.</text>
</comment>
<dbReference type="AlphaFoldDB" id="A0AAD7FI31"/>
<accession>A0AAD7FI31</accession>